<dbReference type="InterPro" id="IPR015797">
    <property type="entry name" value="NUDIX_hydrolase-like_dom_sf"/>
</dbReference>
<dbReference type="SUPFAM" id="SSF46785">
    <property type="entry name" value="Winged helix' DNA-binding domain"/>
    <property type="match status" value="1"/>
</dbReference>
<dbReference type="InterPro" id="IPR036388">
    <property type="entry name" value="WH-like_DNA-bd_sf"/>
</dbReference>
<dbReference type="Gene3D" id="1.10.10.10">
    <property type="entry name" value="Winged helix-like DNA-binding domain superfamily/Winged helix DNA-binding domain"/>
    <property type="match status" value="1"/>
</dbReference>
<dbReference type="PROSITE" id="PS51462">
    <property type="entry name" value="NUDIX"/>
    <property type="match status" value="1"/>
</dbReference>
<dbReference type="EMBL" id="WHPF01000007">
    <property type="protein sequence ID" value="NNV56129.1"/>
    <property type="molecule type" value="Genomic_DNA"/>
</dbReference>
<keyword evidence="3" id="KW-1185">Reference proteome</keyword>
<evidence type="ECO:0000313" key="3">
    <source>
        <dbReference type="Proteomes" id="UP000598971"/>
    </source>
</evidence>
<name>A0A8J8FGW0_9BACT</name>
<dbReference type="InterPro" id="IPR000086">
    <property type="entry name" value="NUDIX_hydrolase_dom"/>
</dbReference>
<dbReference type="AlphaFoldDB" id="A0A8J8FGW0"/>
<organism evidence="2 3">
    <name type="scientific">Limnovirga soli</name>
    <dbReference type="NCBI Taxonomy" id="2656915"/>
    <lineage>
        <taxon>Bacteria</taxon>
        <taxon>Pseudomonadati</taxon>
        <taxon>Bacteroidota</taxon>
        <taxon>Chitinophagia</taxon>
        <taxon>Chitinophagales</taxon>
        <taxon>Chitinophagaceae</taxon>
        <taxon>Limnovirga</taxon>
    </lineage>
</organism>
<dbReference type="Pfam" id="PF21906">
    <property type="entry name" value="WHD_NrtR"/>
    <property type="match status" value="1"/>
</dbReference>
<dbReference type="SUPFAM" id="SSF55811">
    <property type="entry name" value="Nudix"/>
    <property type="match status" value="1"/>
</dbReference>
<dbReference type="InterPro" id="IPR036390">
    <property type="entry name" value="WH_DNA-bd_sf"/>
</dbReference>
<dbReference type="PANTHER" id="PTHR43736:SF4">
    <property type="entry name" value="SLR1690 PROTEIN"/>
    <property type="match status" value="1"/>
</dbReference>
<sequence>MPEFKSVNEFRLNGGKYFVPSVSIDCVIFGFHDNQLKVLLLKVVNYHGWGLPAGFIYKEEDIDAAAQRILQERTGLHDIFLQQFYIFGNANRCDNNITKIAFDNLQIKAKPNNWLLQRFLTVGYYALVDFKTVNASHDIFSEEFEWHDIDCLPTMAMDHGQIVQQALLTLRTHLRYEPVGYNLLPEKFTMPELQKLYETILGKKLDRRNFQRKMLSYDILKRLKQRREGVAHKAPYLYSFDLKKYSTALKDGFQSAW</sequence>
<dbReference type="CDD" id="cd18873">
    <property type="entry name" value="NUDIX_NadM_like"/>
    <property type="match status" value="1"/>
</dbReference>
<accession>A0A8J8FGW0</accession>
<evidence type="ECO:0000259" key="1">
    <source>
        <dbReference type="PROSITE" id="PS51462"/>
    </source>
</evidence>
<feature type="domain" description="Nudix hydrolase" evidence="1">
    <location>
        <begin position="21"/>
        <end position="169"/>
    </location>
</feature>
<dbReference type="PANTHER" id="PTHR43736">
    <property type="entry name" value="ADP-RIBOSE PYROPHOSPHATASE"/>
    <property type="match status" value="1"/>
</dbReference>
<comment type="caution">
    <text evidence="2">The sequence shown here is derived from an EMBL/GenBank/DDBJ whole genome shotgun (WGS) entry which is preliminary data.</text>
</comment>
<dbReference type="InterPro" id="IPR054105">
    <property type="entry name" value="WHD_NrtR"/>
</dbReference>
<dbReference type="Pfam" id="PF00293">
    <property type="entry name" value="NUDIX"/>
    <property type="match status" value="1"/>
</dbReference>
<evidence type="ECO:0000313" key="2">
    <source>
        <dbReference type="EMBL" id="NNV56129.1"/>
    </source>
</evidence>
<protein>
    <submittedName>
        <fullName evidence="2">NUDIX domain-containing protein</fullName>
    </submittedName>
</protein>
<proteinExistence type="predicted"/>
<dbReference type="Proteomes" id="UP000598971">
    <property type="component" value="Unassembled WGS sequence"/>
</dbReference>
<dbReference type="Gene3D" id="3.90.79.10">
    <property type="entry name" value="Nucleoside Triphosphate Pyrophosphohydrolase"/>
    <property type="match status" value="1"/>
</dbReference>
<gene>
    <name evidence="2" type="ORF">GD597_11720</name>
</gene>
<reference evidence="2" key="1">
    <citation type="submission" date="2019-10" db="EMBL/GenBank/DDBJ databases">
        <title>Draft genome sequence of Panacibacter sp. KCS-6.</title>
        <authorList>
            <person name="Yim K.J."/>
        </authorList>
    </citation>
    <scope>NUCLEOTIDE SEQUENCE</scope>
    <source>
        <strain evidence="2">KCS-6</strain>
    </source>
</reference>